<dbReference type="EMBL" id="AACKMW020000033">
    <property type="protein sequence ID" value="MPB99285.1"/>
    <property type="molecule type" value="Genomic_DNA"/>
</dbReference>
<feature type="transmembrane region" description="Helical" evidence="1">
    <location>
        <begin position="6"/>
        <end position="22"/>
    </location>
</feature>
<evidence type="ECO:0000256" key="1">
    <source>
        <dbReference type="SAM" id="Phobius"/>
    </source>
</evidence>
<feature type="transmembrane region" description="Helical" evidence="1">
    <location>
        <begin position="50"/>
        <end position="73"/>
    </location>
</feature>
<gene>
    <name evidence="2" type="ORF">A0Z09_004355</name>
</gene>
<evidence type="ECO:0000313" key="2">
    <source>
        <dbReference type="EMBL" id="MPB99285.1"/>
    </source>
</evidence>
<accession>A0ABW9N4U0</accession>
<sequence length="189" mass="22039">MKKINAIIHILLTILFLIWFFNNEEFISRLKILILDFLAINNDENSFNPVINMVIMALVMLIIVIIFASYKFFDSLFSNNKEFIFYAPLLAIPIYCVFFGFIITIFFGGDETYALFNSDNGYVVERGNDIKVYYKGKLVNVANAIHFKSYKESFENGVFKIDFFDKEDKILMQVFCGENNERSCRVVGR</sequence>
<keyword evidence="3" id="KW-1185">Reference proteome</keyword>
<organism evidence="2 3">
    <name type="scientific">Campylobacter subantarcticus</name>
    <dbReference type="NCBI Taxonomy" id="497724"/>
    <lineage>
        <taxon>Bacteria</taxon>
        <taxon>Pseudomonadati</taxon>
        <taxon>Campylobacterota</taxon>
        <taxon>Epsilonproteobacteria</taxon>
        <taxon>Campylobacterales</taxon>
        <taxon>Campylobacteraceae</taxon>
        <taxon>Campylobacter</taxon>
    </lineage>
</organism>
<protein>
    <submittedName>
        <fullName evidence="2">Uncharacterized protein</fullName>
    </submittedName>
</protein>
<proteinExistence type="predicted"/>
<dbReference type="Proteomes" id="UP000364097">
    <property type="component" value="Unassembled WGS sequence"/>
</dbReference>
<keyword evidence="1" id="KW-0472">Membrane</keyword>
<keyword evidence="1" id="KW-0812">Transmembrane</keyword>
<comment type="caution">
    <text evidence="2">The sequence shown here is derived from an EMBL/GenBank/DDBJ whole genome shotgun (WGS) entry which is preliminary data.</text>
</comment>
<feature type="transmembrane region" description="Helical" evidence="1">
    <location>
        <begin position="85"/>
        <end position="107"/>
    </location>
</feature>
<keyword evidence="1" id="KW-1133">Transmembrane helix</keyword>
<evidence type="ECO:0000313" key="3">
    <source>
        <dbReference type="Proteomes" id="UP000364097"/>
    </source>
</evidence>
<reference evidence="2" key="1">
    <citation type="submission" date="2019-08" db="EMBL/GenBank/DDBJ databases">
        <title>Rapid identification of Enteric Bacteria from Whole Genome Sequences (WGS) using Average Nucleotide Identity (ANI).</title>
        <authorList>
            <person name="Lane C."/>
        </authorList>
    </citation>
    <scope>NUCLEOTIDE SEQUENCE [LARGE SCALE GENOMIC DNA]</scope>
    <source>
        <strain evidence="2">2010D-8461</strain>
    </source>
</reference>
<dbReference type="RefSeq" id="WP_043019627.1">
    <property type="nucleotide sequence ID" value="NZ_AACKMW020000033.1"/>
</dbReference>
<name>A0ABW9N4U0_9BACT</name>